<feature type="region of interest" description="Disordered" evidence="1">
    <location>
        <begin position="214"/>
        <end position="266"/>
    </location>
</feature>
<gene>
    <name evidence="2" type="ORF">LCGC14_0162240</name>
</gene>
<evidence type="ECO:0000313" key="2">
    <source>
        <dbReference type="EMBL" id="KKN96974.1"/>
    </source>
</evidence>
<dbReference type="SMART" id="SM00028">
    <property type="entry name" value="TPR"/>
    <property type="match status" value="4"/>
</dbReference>
<dbReference type="AlphaFoldDB" id="A0A0F9UZ03"/>
<name>A0A0F9UZ03_9ZZZZ</name>
<dbReference type="EMBL" id="LAZR01000061">
    <property type="protein sequence ID" value="KKN96974.1"/>
    <property type="molecule type" value="Genomic_DNA"/>
</dbReference>
<dbReference type="InterPro" id="IPR019734">
    <property type="entry name" value="TPR_rpt"/>
</dbReference>
<dbReference type="PROSITE" id="PS51257">
    <property type="entry name" value="PROKAR_LIPOPROTEIN"/>
    <property type="match status" value="1"/>
</dbReference>
<sequence>MRRVSSTCVVWSAAIILVLTVGGCGGSEDWDLNAWDPEAWWNEDATASSEPIASEIPDIDTTRPPSAQTLYSLARILAAQGKDKESQIVLVRCVQDYPNFMPAYCDLAELYLRNNRVGAAVAMLRSGLTVSPDDPVLLNNLGMCWLLTGEYETALARFTDAAAAANNDVRYRANMAVALGMLGRQDESAALFRQVLSEENAEYNLGVIREARGQSGASVETTSAVPDETTPDAPEDQNMSAVTVTPGPPADASPPAVEELAESADH</sequence>
<dbReference type="PANTHER" id="PTHR44809">
    <property type="match status" value="1"/>
</dbReference>
<dbReference type="SUPFAM" id="SSF48452">
    <property type="entry name" value="TPR-like"/>
    <property type="match status" value="1"/>
</dbReference>
<accession>A0A0F9UZ03</accession>
<dbReference type="Pfam" id="PF13174">
    <property type="entry name" value="TPR_6"/>
    <property type="match status" value="1"/>
</dbReference>
<dbReference type="Gene3D" id="1.25.40.10">
    <property type="entry name" value="Tetratricopeptide repeat domain"/>
    <property type="match status" value="1"/>
</dbReference>
<reference evidence="2" key="1">
    <citation type="journal article" date="2015" name="Nature">
        <title>Complex archaea that bridge the gap between prokaryotes and eukaryotes.</title>
        <authorList>
            <person name="Spang A."/>
            <person name="Saw J.H."/>
            <person name="Jorgensen S.L."/>
            <person name="Zaremba-Niedzwiedzka K."/>
            <person name="Martijn J."/>
            <person name="Lind A.E."/>
            <person name="van Eijk R."/>
            <person name="Schleper C."/>
            <person name="Guy L."/>
            <person name="Ettema T.J."/>
        </authorList>
    </citation>
    <scope>NUCLEOTIDE SEQUENCE</scope>
</reference>
<proteinExistence type="predicted"/>
<dbReference type="InterPro" id="IPR011990">
    <property type="entry name" value="TPR-like_helical_dom_sf"/>
</dbReference>
<protein>
    <submittedName>
        <fullName evidence="2">Uncharacterized protein</fullName>
    </submittedName>
</protein>
<dbReference type="InterPro" id="IPR052943">
    <property type="entry name" value="TMTC_O-mannosyl-trnsfr"/>
</dbReference>
<dbReference type="Pfam" id="PF13432">
    <property type="entry name" value="TPR_16"/>
    <property type="match status" value="1"/>
</dbReference>
<dbReference type="InterPro" id="IPR011717">
    <property type="entry name" value="TPR-4"/>
</dbReference>
<feature type="compositionally biased region" description="Polar residues" evidence="1">
    <location>
        <begin position="215"/>
        <end position="224"/>
    </location>
</feature>
<organism evidence="2">
    <name type="scientific">marine sediment metagenome</name>
    <dbReference type="NCBI Taxonomy" id="412755"/>
    <lineage>
        <taxon>unclassified sequences</taxon>
        <taxon>metagenomes</taxon>
        <taxon>ecological metagenomes</taxon>
    </lineage>
</organism>
<dbReference type="Pfam" id="PF07721">
    <property type="entry name" value="TPR_4"/>
    <property type="match status" value="1"/>
</dbReference>
<evidence type="ECO:0000256" key="1">
    <source>
        <dbReference type="SAM" id="MobiDB-lite"/>
    </source>
</evidence>
<dbReference type="PANTHER" id="PTHR44809:SF1">
    <property type="entry name" value="PROTEIN O-MANNOSYL-TRANSFERASE TMTC1"/>
    <property type="match status" value="1"/>
</dbReference>
<comment type="caution">
    <text evidence="2">The sequence shown here is derived from an EMBL/GenBank/DDBJ whole genome shotgun (WGS) entry which is preliminary data.</text>
</comment>